<evidence type="ECO:0000256" key="6">
    <source>
        <dbReference type="ARBA" id="ARBA00022679"/>
    </source>
</evidence>
<dbReference type="InterPro" id="IPR036097">
    <property type="entry name" value="HisK_dim/P_sf"/>
</dbReference>
<dbReference type="PROSITE" id="PS50109">
    <property type="entry name" value="HIS_KIN"/>
    <property type="match status" value="1"/>
</dbReference>
<dbReference type="SMART" id="SM00448">
    <property type="entry name" value="REC"/>
    <property type="match status" value="2"/>
</dbReference>
<dbReference type="PROSITE" id="PS50113">
    <property type="entry name" value="PAC"/>
    <property type="match status" value="2"/>
</dbReference>
<evidence type="ECO:0000259" key="22">
    <source>
        <dbReference type="PROSITE" id="PS50113"/>
    </source>
</evidence>
<dbReference type="Proteomes" id="UP000320421">
    <property type="component" value="Chromosome"/>
</dbReference>
<organism evidence="24 25">
    <name type="scientific">Gimesia chilikensis</name>
    <dbReference type="NCBI Taxonomy" id="2605989"/>
    <lineage>
        <taxon>Bacteria</taxon>
        <taxon>Pseudomonadati</taxon>
        <taxon>Planctomycetota</taxon>
        <taxon>Planctomycetia</taxon>
        <taxon>Planctomycetales</taxon>
        <taxon>Planctomycetaceae</taxon>
        <taxon>Gimesia</taxon>
    </lineage>
</organism>
<evidence type="ECO:0000256" key="10">
    <source>
        <dbReference type="ARBA" id="ARBA00022840"/>
    </source>
</evidence>
<evidence type="ECO:0000259" key="20">
    <source>
        <dbReference type="PROSITE" id="PS50110"/>
    </source>
</evidence>
<dbReference type="Pfam" id="PF13185">
    <property type="entry name" value="GAF_2"/>
    <property type="match status" value="1"/>
</dbReference>
<dbReference type="InterPro" id="IPR000700">
    <property type="entry name" value="PAS-assoc_C"/>
</dbReference>
<dbReference type="GO" id="GO:0005886">
    <property type="term" value="C:plasma membrane"/>
    <property type="evidence" value="ECO:0007669"/>
    <property type="project" value="UniProtKB-SubCell"/>
</dbReference>
<dbReference type="GO" id="GO:0006355">
    <property type="term" value="P:regulation of DNA-templated transcription"/>
    <property type="evidence" value="ECO:0007669"/>
    <property type="project" value="InterPro"/>
</dbReference>
<dbReference type="PRINTS" id="PR00344">
    <property type="entry name" value="BCTRLSENSOR"/>
</dbReference>
<evidence type="ECO:0000313" key="24">
    <source>
        <dbReference type="EMBL" id="QDT19790.1"/>
    </source>
</evidence>
<dbReference type="SMART" id="SM00065">
    <property type="entry name" value="GAF"/>
    <property type="match status" value="1"/>
</dbReference>
<dbReference type="InterPro" id="IPR036890">
    <property type="entry name" value="HATPase_C_sf"/>
</dbReference>
<dbReference type="Gene3D" id="3.30.565.10">
    <property type="entry name" value="Histidine kinase-like ATPase, C-terminal domain"/>
    <property type="match status" value="1"/>
</dbReference>
<comment type="catalytic activity">
    <reaction evidence="1">
        <text>ATP + protein L-histidine = ADP + protein N-phospho-L-histidine.</text>
        <dbReference type="EC" id="2.7.13.3"/>
    </reaction>
</comment>
<keyword evidence="13" id="KW-0472">Membrane</keyword>
<dbReference type="InterPro" id="IPR005467">
    <property type="entry name" value="His_kinase_dom"/>
</dbReference>
<dbReference type="InterPro" id="IPR001789">
    <property type="entry name" value="Sig_transdc_resp-reg_receiver"/>
</dbReference>
<evidence type="ECO:0000256" key="5">
    <source>
        <dbReference type="ARBA" id="ARBA00022553"/>
    </source>
</evidence>
<dbReference type="InterPro" id="IPR004358">
    <property type="entry name" value="Sig_transdc_His_kin-like_C"/>
</dbReference>
<dbReference type="GO" id="GO:0000155">
    <property type="term" value="F:phosphorelay sensor kinase activity"/>
    <property type="evidence" value="ECO:0007669"/>
    <property type="project" value="InterPro"/>
</dbReference>
<dbReference type="Gene3D" id="3.40.50.2300">
    <property type="match status" value="2"/>
</dbReference>
<feature type="domain" description="HPt" evidence="23">
    <location>
        <begin position="1042"/>
        <end position="1135"/>
    </location>
</feature>
<dbReference type="Pfam" id="PF02518">
    <property type="entry name" value="HATPase_c"/>
    <property type="match status" value="1"/>
</dbReference>
<name>A0A517PK82_9PLAN</name>
<dbReference type="SUPFAM" id="SSF47226">
    <property type="entry name" value="Histidine-containing phosphotransfer domain, HPT domain"/>
    <property type="match status" value="1"/>
</dbReference>
<keyword evidence="9 24" id="KW-0418">Kinase</keyword>
<comment type="subcellular location">
    <subcellularLocation>
        <location evidence="2">Cell membrane</location>
        <topology evidence="2">Multi-pass membrane protein</topology>
    </subcellularLocation>
</comment>
<keyword evidence="12" id="KW-0902">Two-component regulatory system</keyword>
<dbReference type="SUPFAM" id="SSF47384">
    <property type="entry name" value="Homodimeric domain of signal transducing histidine kinase"/>
    <property type="match status" value="1"/>
</dbReference>
<feature type="modified residue" description="Phosphohistidine" evidence="16">
    <location>
        <position position="1081"/>
    </location>
</feature>
<feature type="domain" description="Histidine kinase" evidence="19">
    <location>
        <begin position="462"/>
        <end position="702"/>
    </location>
</feature>
<evidence type="ECO:0000313" key="25">
    <source>
        <dbReference type="Proteomes" id="UP000320421"/>
    </source>
</evidence>
<dbReference type="OrthoDB" id="9762493at2"/>
<dbReference type="InterPro" id="IPR003594">
    <property type="entry name" value="HATPase_dom"/>
</dbReference>
<dbReference type="InterPro" id="IPR029016">
    <property type="entry name" value="GAF-like_dom_sf"/>
</dbReference>
<evidence type="ECO:0000259" key="19">
    <source>
        <dbReference type="PROSITE" id="PS50109"/>
    </source>
</evidence>
<dbReference type="CDD" id="cd00082">
    <property type="entry name" value="HisKA"/>
    <property type="match status" value="1"/>
</dbReference>
<evidence type="ECO:0000259" key="21">
    <source>
        <dbReference type="PROSITE" id="PS50112"/>
    </source>
</evidence>
<dbReference type="InterPro" id="IPR035965">
    <property type="entry name" value="PAS-like_dom_sf"/>
</dbReference>
<dbReference type="FunFam" id="1.10.287.130:FF:000002">
    <property type="entry name" value="Two-component osmosensing histidine kinase"/>
    <property type="match status" value="1"/>
</dbReference>
<reference evidence="24 25" key="1">
    <citation type="submission" date="2019-02" db="EMBL/GenBank/DDBJ databases">
        <title>Deep-cultivation of Planctomycetes and their phenomic and genomic characterization uncovers novel biology.</title>
        <authorList>
            <person name="Wiegand S."/>
            <person name="Jogler M."/>
            <person name="Boedeker C."/>
            <person name="Pinto D."/>
            <person name="Vollmers J."/>
            <person name="Rivas-Marin E."/>
            <person name="Kohn T."/>
            <person name="Peeters S.H."/>
            <person name="Heuer A."/>
            <person name="Rast P."/>
            <person name="Oberbeckmann S."/>
            <person name="Bunk B."/>
            <person name="Jeske O."/>
            <person name="Meyerdierks A."/>
            <person name="Storesund J.E."/>
            <person name="Kallscheuer N."/>
            <person name="Luecker S."/>
            <person name="Lage O.M."/>
            <person name="Pohl T."/>
            <person name="Merkel B.J."/>
            <person name="Hornburger P."/>
            <person name="Mueller R.-W."/>
            <person name="Bruemmer F."/>
            <person name="Labrenz M."/>
            <person name="Spormann A.M."/>
            <person name="Op den Camp H."/>
            <person name="Overmann J."/>
            <person name="Amann R."/>
            <person name="Jetten M.S.M."/>
            <person name="Mascher T."/>
            <person name="Medema M.H."/>
            <person name="Devos D.P."/>
            <person name="Kaster A.-K."/>
            <person name="Ovreas L."/>
            <person name="Rohde M."/>
            <person name="Galperin M.Y."/>
            <person name="Jogler C."/>
        </authorList>
    </citation>
    <scope>NUCLEOTIDE SEQUENCE [LARGE SCALE GENOMIC DNA]</scope>
    <source>
        <strain evidence="24 25">HG66A1</strain>
    </source>
</reference>
<keyword evidence="4" id="KW-1003">Cell membrane</keyword>
<dbReference type="Pfam" id="PF00512">
    <property type="entry name" value="HisKA"/>
    <property type="match status" value="1"/>
</dbReference>
<dbReference type="Pfam" id="PF00989">
    <property type="entry name" value="PAS"/>
    <property type="match status" value="2"/>
</dbReference>
<feature type="domain" description="PAS" evidence="21">
    <location>
        <begin position="319"/>
        <end position="388"/>
    </location>
</feature>
<dbReference type="RefSeq" id="WP_145181647.1">
    <property type="nucleotide sequence ID" value="NZ_CP036266.1"/>
</dbReference>
<dbReference type="PANTHER" id="PTHR45339">
    <property type="entry name" value="HYBRID SIGNAL TRANSDUCTION HISTIDINE KINASE J"/>
    <property type="match status" value="1"/>
</dbReference>
<feature type="domain" description="PAC" evidence="22">
    <location>
        <begin position="96"/>
        <end position="146"/>
    </location>
</feature>
<dbReference type="PANTHER" id="PTHR45339:SF1">
    <property type="entry name" value="HYBRID SIGNAL TRANSDUCTION HISTIDINE KINASE J"/>
    <property type="match status" value="1"/>
</dbReference>
<dbReference type="PROSITE" id="PS50110">
    <property type="entry name" value="RESPONSE_REGULATORY"/>
    <property type="match status" value="2"/>
</dbReference>
<dbReference type="Gene3D" id="3.30.450.20">
    <property type="entry name" value="PAS domain"/>
    <property type="match status" value="2"/>
</dbReference>
<evidence type="ECO:0000256" key="3">
    <source>
        <dbReference type="ARBA" id="ARBA00012438"/>
    </source>
</evidence>
<dbReference type="SUPFAM" id="SSF55781">
    <property type="entry name" value="GAF domain-like"/>
    <property type="match status" value="1"/>
</dbReference>
<feature type="region of interest" description="Disordered" evidence="18">
    <location>
        <begin position="991"/>
        <end position="1018"/>
    </location>
</feature>
<dbReference type="InterPro" id="IPR008207">
    <property type="entry name" value="Sig_transdc_His_kin_Hpt_dom"/>
</dbReference>
<dbReference type="CDD" id="cd16922">
    <property type="entry name" value="HATPase_EvgS-ArcB-TorS-like"/>
    <property type="match status" value="1"/>
</dbReference>
<keyword evidence="11" id="KW-1133">Transmembrane helix</keyword>
<accession>A0A517PK82</accession>
<dbReference type="CDD" id="cd17546">
    <property type="entry name" value="REC_hyHK_CKI1_RcsC-like"/>
    <property type="match status" value="1"/>
</dbReference>
<evidence type="ECO:0000256" key="2">
    <source>
        <dbReference type="ARBA" id="ARBA00004651"/>
    </source>
</evidence>
<dbReference type="InterPro" id="IPR001610">
    <property type="entry name" value="PAC"/>
</dbReference>
<evidence type="ECO:0000256" key="8">
    <source>
        <dbReference type="ARBA" id="ARBA00022741"/>
    </source>
</evidence>
<dbReference type="InterPro" id="IPR000014">
    <property type="entry name" value="PAS"/>
</dbReference>
<dbReference type="SMART" id="SM00073">
    <property type="entry name" value="HPT"/>
    <property type="match status" value="1"/>
</dbReference>
<feature type="domain" description="PAS" evidence="21">
    <location>
        <begin position="18"/>
        <end position="72"/>
    </location>
</feature>
<dbReference type="InterPro" id="IPR011006">
    <property type="entry name" value="CheY-like_superfamily"/>
</dbReference>
<dbReference type="PROSITE" id="PS50894">
    <property type="entry name" value="HPT"/>
    <property type="match status" value="1"/>
</dbReference>
<keyword evidence="8" id="KW-0547">Nucleotide-binding</keyword>
<evidence type="ECO:0000256" key="7">
    <source>
        <dbReference type="ARBA" id="ARBA00022692"/>
    </source>
</evidence>
<dbReference type="InterPro" id="IPR036641">
    <property type="entry name" value="HPT_dom_sf"/>
</dbReference>
<feature type="domain" description="Response regulatory" evidence="20">
    <location>
        <begin position="866"/>
        <end position="984"/>
    </location>
</feature>
<dbReference type="Gene3D" id="1.10.287.130">
    <property type="match status" value="1"/>
</dbReference>
<evidence type="ECO:0000256" key="16">
    <source>
        <dbReference type="PROSITE-ProRule" id="PRU00110"/>
    </source>
</evidence>
<dbReference type="SMART" id="SM00091">
    <property type="entry name" value="PAS"/>
    <property type="match status" value="2"/>
</dbReference>
<keyword evidence="5 17" id="KW-0597">Phosphoprotein</keyword>
<evidence type="ECO:0000256" key="9">
    <source>
        <dbReference type="ARBA" id="ARBA00022777"/>
    </source>
</evidence>
<dbReference type="Pfam" id="PF01627">
    <property type="entry name" value="Hpt"/>
    <property type="match status" value="1"/>
</dbReference>
<evidence type="ECO:0000256" key="4">
    <source>
        <dbReference type="ARBA" id="ARBA00022475"/>
    </source>
</evidence>
<dbReference type="NCBIfam" id="TIGR00229">
    <property type="entry name" value="sensory_box"/>
    <property type="match status" value="2"/>
</dbReference>
<dbReference type="SUPFAM" id="SSF52172">
    <property type="entry name" value="CheY-like"/>
    <property type="match status" value="2"/>
</dbReference>
<keyword evidence="10" id="KW-0067">ATP-binding</keyword>
<dbReference type="Gene3D" id="3.30.450.40">
    <property type="match status" value="1"/>
</dbReference>
<dbReference type="SUPFAM" id="SSF55874">
    <property type="entry name" value="ATPase domain of HSP90 chaperone/DNA topoisomerase II/histidine kinase"/>
    <property type="match status" value="1"/>
</dbReference>
<dbReference type="SUPFAM" id="SSF55785">
    <property type="entry name" value="PYP-like sensor domain (PAS domain)"/>
    <property type="match status" value="2"/>
</dbReference>
<dbReference type="Gene3D" id="1.20.120.160">
    <property type="entry name" value="HPT domain"/>
    <property type="match status" value="1"/>
</dbReference>
<feature type="domain" description="Response regulatory" evidence="20">
    <location>
        <begin position="724"/>
        <end position="845"/>
    </location>
</feature>
<feature type="modified residue" description="4-aspartylphosphate" evidence="17">
    <location>
        <position position="915"/>
    </location>
</feature>
<gene>
    <name evidence="24" type="primary">barA_1</name>
    <name evidence="24" type="ORF">HG66A1_15580</name>
</gene>
<dbReference type="EMBL" id="CP036266">
    <property type="protein sequence ID" value="QDT19790.1"/>
    <property type="molecule type" value="Genomic_DNA"/>
</dbReference>
<evidence type="ECO:0000256" key="17">
    <source>
        <dbReference type="PROSITE-ProRule" id="PRU00169"/>
    </source>
</evidence>
<comment type="subunit">
    <text evidence="14">At low DSF concentrations, interacts with RpfF.</text>
</comment>
<evidence type="ECO:0000259" key="23">
    <source>
        <dbReference type="PROSITE" id="PS50894"/>
    </source>
</evidence>
<keyword evidence="6 24" id="KW-0808">Transferase</keyword>
<evidence type="ECO:0000256" key="15">
    <source>
        <dbReference type="ARBA" id="ARBA00068150"/>
    </source>
</evidence>
<dbReference type="PROSITE" id="PS50112">
    <property type="entry name" value="PAS"/>
    <property type="match status" value="2"/>
</dbReference>
<evidence type="ECO:0000256" key="18">
    <source>
        <dbReference type="SAM" id="MobiDB-lite"/>
    </source>
</evidence>
<dbReference type="InterPro" id="IPR003661">
    <property type="entry name" value="HisK_dim/P_dom"/>
</dbReference>
<dbReference type="FunFam" id="3.30.565.10:FF:000010">
    <property type="entry name" value="Sensor histidine kinase RcsC"/>
    <property type="match status" value="1"/>
</dbReference>
<dbReference type="InterPro" id="IPR013767">
    <property type="entry name" value="PAS_fold"/>
</dbReference>
<evidence type="ECO:0000256" key="12">
    <source>
        <dbReference type="ARBA" id="ARBA00023012"/>
    </source>
</evidence>
<dbReference type="SMART" id="SM00086">
    <property type="entry name" value="PAC"/>
    <property type="match status" value="2"/>
</dbReference>
<dbReference type="AlphaFoldDB" id="A0A517PK82"/>
<dbReference type="SMART" id="SM00388">
    <property type="entry name" value="HisKA"/>
    <property type="match status" value="1"/>
</dbReference>
<evidence type="ECO:0000256" key="13">
    <source>
        <dbReference type="ARBA" id="ARBA00023136"/>
    </source>
</evidence>
<proteinExistence type="predicted"/>
<dbReference type="Pfam" id="PF00072">
    <property type="entry name" value="Response_reg"/>
    <property type="match status" value="2"/>
</dbReference>
<sequence>MVPSSPNENIPNSALWASDEQLQKIIDSALDAVITMDMEGLVVDWNRRAEEIFGWSYDEAVGNPLVDLIIPEQYRLQHLDGLRLFKSTGKGRVINQKLELTALRRNGHEFPVELMVTKVDWKEQTIFNAFVRDVSDRKEAEQLIAREKLEAALLQQASFASSTIDALEDALRICVANLGEISGWPVGHAFLMNQNGTRLVSSRIWHFSNRDNFRALDEASQQLSISRGEDLPGQVWQRGEPVWITDIEHDQSLQSPRDFSSLGVRSAFGFPVKLDGEVIAVVEFFNTRLTTPDLNLLALARGVGNLIRHVIERVQWQEERTRLAAIVESSGDAIIGKAPDGTITSWNKGAEEIYGWMADEVIGETVSVLLPPGMAREESEILEAMKTGRRLDQFQTRRVRKDGSIIDVSISVSPIRGMDNQIVGTSTIERDITARRRREEELSKARDEAEQATRTQSEFLANVSHELRTPMNAILGMLELTLQEDLTPLKRDYLQTAKDSADSLLLLVNDILDFSRLEAGRFELEPVAFNLRELIDEAIKTLSLRACEKGLEVICRIDRRVPARVIGDPVRLRQILTNLAGNAIKFTEQGEVVVDVKFIEESVYSPADGRSAIEPIIGKHTEKQVLLEFSVSDTGIGIAPEDQERIFAPFAQADASTTRHYSGTGLGLAICHELISLMKGQMKLKSDLGKGSRFSFQVVFPVADPEEIEFPGEKSRVSELKDLPVLVVDDNQTNRLILEEMLSNWSMSPTPVESAKEALQHLNSIQETETEYPLVIVDALMPETDGFMLLEKAREEGLLDTATILMLSSADHQIFGERCQGLDISAFLEKPISQSDLLDAIMTALKGPQLERNGVVQISETKQSLRILVAEDTPANQKVITAILKKRGHQCVIANNGREAVEWVRNDTFDVVLMDVQMPTMDGLQATRMIREYEEDADEHIPIIAMTAYAMRGDRDKCISAGMDNYISKPIDAPKLIRLLERLASKYPRQSNLNSAITREESGPPAEPSGRKSEQTLADSAGIVSTQPVMDMKAALDRVGNDPDLLNSMVGYFFEDAPGLVQVISKQNQSGDADEVARAAHSLKGLCANFNADAAVGAAKVIEEMGLQGDLQGVPDAIPALELEIDRLTSELTKWRSEL</sequence>
<feature type="domain" description="PAC" evidence="22">
    <location>
        <begin position="392"/>
        <end position="444"/>
    </location>
</feature>
<dbReference type="InterPro" id="IPR003018">
    <property type="entry name" value="GAF"/>
</dbReference>
<dbReference type="CDD" id="cd00088">
    <property type="entry name" value="HPT"/>
    <property type="match status" value="1"/>
</dbReference>
<dbReference type="SMART" id="SM00387">
    <property type="entry name" value="HATPase_c"/>
    <property type="match status" value="1"/>
</dbReference>
<protein>
    <recommendedName>
        <fullName evidence="15">Sensory/regulatory protein RpfC</fullName>
        <ecNumber evidence="3">2.7.13.3</ecNumber>
    </recommendedName>
</protein>
<keyword evidence="25" id="KW-1185">Reference proteome</keyword>
<dbReference type="CDD" id="cd00130">
    <property type="entry name" value="PAS"/>
    <property type="match status" value="2"/>
</dbReference>
<dbReference type="EC" id="2.7.13.3" evidence="3"/>
<evidence type="ECO:0000256" key="14">
    <source>
        <dbReference type="ARBA" id="ARBA00064003"/>
    </source>
</evidence>
<feature type="modified residue" description="4-aspartylphosphate" evidence="17">
    <location>
        <position position="778"/>
    </location>
</feature>
<dbReference type="GO" id="GO:0005524">
    <property type="term" value="F:ATP binding"/>
    <property type="evidence" value="ECO:0007669"/>
    <property type="project" value="UniProtKB-KW"/>
</dbReference>
<evidence type="ECO:0000256" key="11">
    <source>
        <dbReference type="ARBA" id="ARBA00022989"/>
    </source>
</evidence>
<evidence type="ECO:0000256" key="1">
    <source>
        <dbReference type="ARBA" id="ARBA00000085"/>
    </source>
</evidence>
<keyword evidence="7" id="KW-0812">Transmembrane</keyword>